<dbReference type="InterPro" id="IPR010093">
    <property type="entry name" value="SinI_DNA-bd"/>
</dbReference>
<dbReference type="NCBIfam" id="TIGR01764">
    <property type="entry name" value="excise"/>
    <property type="match status" value="1"/>
</dbReference>
<dbReference type="SUPFAM" id="SSF46955">
    <property type="entry name" value="Putative DNA-binding domain"/>
    <property type="match status" value="1"/>
</dbReference>
<sequence length="72" mass="8135">MPQASAHEPTPLGDPGQLLTVNQAAEYLNTGQRFVRRLISERRIPYVKLGKHVRLERSALDGFINNGRVPRQ</sequence>
<comment type="caution">
    <text evidence="2">The sequence shown here is derived from an EMBL/GenBank/DDBJ whole genome shotgun (WGS) entry which is preliminary data.</text>
</comment>
<dbReference type="Gene3D" id="3.90.105.50">
    <property type="match status" value="1"/>
</dbReference>
<reference evidence="2 3" key="1">
    <citation type="submission" date="2019-12" db="EMBL/GenBank/DDBJ databases">
        <title>the WGS of Blastococcus saxobsidens 67B17.</title>
        <authorList>
            <person name="Jiang Z."/>
        </authorList>
    </citation>
    <scope>NUCLEOTIDE SEQUENCE [LARGE SCALE GENOMIC DNA]</scope>
    <source>
        <strain evidence="2 3">67B17</strain>
    </source>
</reference>
<accession>A0A6L9W270</accession>
<protein>
    <submittedName>
        <fullName evidence="2">Helix-turn-helix domain-containing protein</fullName>
    </submittedName>
</protein>
<dbReference type="AlphaFoldDB" id="A0A6L9W270"/>
<feature type="domain" description="Helix-turn-helix" evidence="1">
    <location>
        <begin position="18"/>
        <end position="67"/>
    </location>
</feature>
<dbReference type="InterPro" id="IPR009061">
    <property type="entry name" value="DNA-bd_dom_put_sf"/>
</dbReference>
<dbReference type="InterPro" id="IPR038148">
    <property type="entry name" value="Tn1545/Tn916_Xis"/>
</dbReference>
<dbReference type="Pfam" id="PF12728">
    <property type="entry name" value="HTH_17"/>
    <property type="match status" value="1"/>
</dbReference>
<organism evidence="2 3">
    <name type="scientific">Blastococcus saxobsidens</name>
    <dbReference type="NCBI Taxonomy" id="138336"/>
    <lineage>
        <taxon>Bacteria</taxon>
        <taxon>Bacillati</taxon>
        <taxon>Actinomycetota</taxon>
        <taxon>Actinomycetes</taxon>
        <taxon>Geodermatophilales</taxon>
        <taxon>Geodermatophilaceae</taxon>
        <taxon>Blastococcus</taxon>
    </lineage>
</organism>
<dbReference type="InterPro" id="IPR041657">
    <property type="entry name" value="HTH_17"/>
</dbReference>
<gene>
    <name evidence="2" type="ORF">GCU60_10140</name>
</gene>
<dbReference type="GO" id="GO:0003677">
    <property type="term" value="F:DNA binding"/>
    <property type="evidence" value="ECO:0007669"/>
    <property type="project" value="InterPro"/>
</dbReference>
<evidence type="ECO:0000313" key="3">
    <source>
        <dbReference type="Proteomes" id="UP000479241"/>
    </source>
</evidence>
<evidence type="ECO:0000259" key="1">
    <source>
        <dbReference type="Pfam" id="PF12728"/>
    </source>
</evidence>
<name>A0A6L9W270_9ACTN</name>
<dbReference type="EMBL" id="JAAGWG010000012">
    <property type="protein sequence ID" value="NEK86115.1"/>
    <property type="molecule type" value="Genomic_DNA"/>
</dbReference>
<evidence type="ECO:0000313" key="2">
    <source>
        <dbReference type="EMBL" id="NEK86115.1"/>
    </source>
</evidence>
<proteinExistence type="predicted"/>
<dbReference type="Proteomes" id="UP000479241">
    <property type="component" value="Unassembled WGS sequence"/>
</dbReference>